<dbReference type="Pfam" id="PF01368">
    <property type="entry name" value="DHH"/>
    <property type="match status" value="1"/>
</dbReference>
<dbReference type="OrthoDB" id="9809852at2"/>
<name>A0A3N2DZF1_9GAMM</name>
<reference evidence="9 10" key="1">
    <citation type="submission" date="2018-11" db="EMBL/GenBank/DDBJ databases">
        <title>Genomic Encyclopedia of Type Strains, Phase IV (KMG-IV): sequencing the most valuable type-strain genomes for metagenomic binning, comparative biology and taxonomic classification.</title>
        <authorList>
            <person name="Goeker M."/>
        </authorList>
    </citation>
    <scope>NUCLEOTIDE SEQUENCE [LARGE SCALE GENOMIC DNA]</scope>
    <source>
        <strain evidence="9 10">DSM 100316</strain>
    </source>
</reference>
<protein>
    <recommendedName>
        <fullName evidence="2">Single-stranded-DNA-specific exonuclease RecJ</fullName>
    </recommendedName>
</protein>
<dbReference type="FunFam" id="3.90.1640.30:FF:000001">
    <property type="entry name" value="Single-stranded-DNA-specific exonuclease RecJ"/>
    <property type="match status" value="1"/>
</dbReference>
<dbReference type="AlphaFoldDB" id="A0A3N2DZF1"/>
<proteinExistence type="inferred from homology"/>
<dbReference type="SUPFAM" id="SSF64182">
    <property type="entry name" value="DHH phosphoesterases"/>
    <property type="match status" value="1"/>
</dbReference>
<dbReference type="InterPro" id="IPR041122">
    <property type="entry name" value="RecJ_OB"/>
</dbReference>
<comment type="caution">
    <text evidence="9">The sequence shown here is derived from an EMBL/GenBank/DDBJ whole genome shotgun (WGS) entry which is preliminary data.</text>
</comment>
<evidence type="ECO:0000259" key="6">
    <source>
        <dbReference type="Pfam" id="PF01368"/>
    </source>
</evidence>
<evidence type="ECO:0000256" key="5">
    <source>
        <dbReference type="ARBA" id="ARBA00022839"/>
    </source>
</evidence>
<dbReference type="InterPro" id="IPR003156">
    <property type="entry name" value="DHHA1_dom"/>
</dbReference>
<accession>A0A3N2DZF1</accession>
<dbReference type="PANTHER" id="PTHR30255">
    <property type="entry name" value="SINGLE-STRANDED-DNA-SPECIFIC EXONUCLEASE RECJ"/>
    <property type="match status" value="1"/>
</dbReference>
<dbReference type="InterPro" id="IPR038763">
    <property type="entry name" value="DHH_sf"/>
</dbReference>
<dbReference type="Gene3D" id="3.10.310.30">
    <property type="match status" value="1"/>
</dbReference>
<evidence type="ECO:0000256" key="4">
    <source>
        <dbReference type="ARBA" id="ARBA00022801"/>
    </source>
</evidence>
<dbReference type="InterPro" id="IPR004610">
    <property type="entry name" value="RecJ"/>
</dbReference>
<evidence type="ECO:0000256" key="3">
    <source>
        <dbReference type="ARBA" id="ARBA00022722"/>
    </source>
</evidence>
<evidence type="ECO:0000256" key="2">
    <source>
        <dbReference type="ARBA" id="ARBA00019841"/>
    </source>
</evidence>
<dbReference type="InterPro" id="IPR051673">
    <property type="entry name" value="SSDNA_exonuclease_RecJ"/>
</dbReference>
<dbReference type="GO" id="GO:0006281">
    <property type="term" value="P:DNA repair"/>
    <property type="evidence" value="ECO:0007669"/>
    <property type="project" value="InterPro"/>
</dbReference>
<feature type="domain" description="DHHA1" evidence="7">
    <location>
        <begin position="361"/>
        <end position="453"/>
    </location>
</feature>
<dbReference type="NCBIfam" id="TIGR00644">
    <property type="entry name" value="recJ"/>
    <property type="match status" value="1"/>
</dbReference>
<dbReference type="Proteomes" id="UP000275394">
    <property type="component" value="Unassembled WGS sequence"/>
</dbReference>
<sequence length="579" mass="62539">MSKTILRRQVRDADIDALMAEGSDSLLSRIYASRGVTSQRELERELAGMLAPSGLKDMDKAVAMLADAVQRQLNVVVIGDYDADGATSSALAILALRAMGLMTASYLVPNRFSHGYGLTPRLVDEALAQGAELLVTVDNGIAAIEGVEAAHKAGIKVIVTDHHLPGEVLPQADAIVNPVQPGCGFASKCIAGVGVIFYVMVALRAELRQRGWFSAEQAMPNMADFLDIVALGTVADVVPLDKNNRILVHQGLARIRAGKARPGILKILELAKRSPHRVVASDMGFAIGPRLNAAGRLDDMSLGVECLMTSDAIRAAEIAAELDDLNKDRRSIESSMQAEADNVLAKLQLNEQELPWGICLFDKDWHEGVIGILASRIKDKQHRPVIIFAQGDDGAVKGSGRSIAGLHMRDALAAVDSAHPGLIIKFGGHAMAAGLTIAPEDYPRFCQLFDAEVRRRLTETELQAVILSDGELAADQFSLSLAHQLREAGPWGQHFPEPIFDGEFTLVQQRLLGGSHLKMVLAPNGFDGLLIDAIAFNVDVKLWPNLALNKVRLAYKLDVNEFRGKQSVQLLVEHLEAVS</sequence>
<dbReference type="Pfam" id="PF02272">
    <property type="entry name" value="DHHA1"/>
    <property type="match status" value="1"/>
</dbReference>
<evidence type="ECO:0000259" key="7">
    <source>
        <dbReference type="Pfam" id="PF02272"/>
    </source>
</evidence>
<feature type="domain" description="DDH" evidence="6">
    <location>
        <begin position="74"/>
        <end position="233"/>
    </location>
</feature>
<gene>
    <name evidence="9" type="ORF">EDC56_0733</name>
</gene>
<evidence type="ECO:0000313" key="10">
    <source>
        <dbReference type="Proteomes" id="UP000275394"/>
    </source>
</evidence>
<dbReference type="GO" id="GO:0008409">
    <property type="term" value="F:5'-3' exonuclease activity"/>
    <property type="evidence" value="ECO:0007669"/>
    <property type="project" value="InterPro"/>
</dbReference>
<organism evidence="9 10">
    <name type="scientific">Sinobacterium caligoides</name>
    <dbReference type="NCBI Taxonomy" id="933926"/>
    <lineage>
        <taxon>Bacteria</taxon>
        <taxon>Pseudomonadati</taxon>
        <taxon>Pseudomonadota</taxon>
        <taxon>Gammaproteobacteria</taxon>
        <taxon>Cellvibrionales</taxon>
        <taxon>Spongiibacteraceae</taxon>
        <taxon>Sinobacterium</taxon>
    </lineage>
</organism>
<keyword evidence="10" id="KW-1185">Reference proteome</keyword>
<feature type="domain" description="RecJ OB" evidence="8">
    <location>
        <begin position="469"/>
        <end position="574"/>
    </location>
</feature>
<comment type="similarity">
    <text evidence="1">Belongs to the RecJ family.</text>
</comment>
<evidence type="ECO:0000259" key="8">
    <source>
        <dbReference type="Pfam" id="PF17768"/>
    </source>
</evidence>
<dbReference type="Pfam" id="PF17768">
    <property type="entry name" value="RecJ_OB"/>
    <property type="match status" value="1"/>
</dbReference>
<dbReference type="EMBL" id="RKHR01000003">
    <property type="protein sequence ID" value="ROS05204.1"/>
    <property type="molecule type" value="Genomic_DNA"/>
</dbReference>
<dbReference type="PANTHER" id="PTHR30255:SF2">
    <property type="entry name" value="SINGLE-STRANDED-DNA-SPECIFIC EXONUCLEASE RECJ"/>
    <property type="match status" value="1"/>
</dbReference>
<dbReference type="Gene3D" id="3.90.1640.30">
    <property type="match status" value="1"/>
</dbReference>
<dbReference type="RefSeq" id="WP_123711760.1">
    <property type="nucleotide sequence ID" value="NZ_RKHR01000003.1"/>
</dbReference>
<keyword evidence="3" id="KW-0540">Nuclease</keyword>
<dbReference type="GO" id="GO:0006310">
    <property type="term" value="P:DNA recombination"/>
    <property type="evidence" value="ECO:0007669"/>
    <property type="project" value="InterPro"/>
</dbReference>
<dbReference type="InterPro" id="IPR001667">
    <property type="entry name" value="DDH_dom"/>
</dbReference>
<evidence type="ECO:0000256" key="1">
    <source>
        <dbReference type="ARBA" id="ARBA00005915"/>
    </source>
</evidence>
<dbReference type="GO" id="GO:0003676">
    <property type="term" value="F:nucleic acid binding"/>
    <property type="evidence" value="ECO:0007669"/>
    <property type="project" value="InterPro"/>
</dbReference>
<keyword evidence="5 9" id="KW-0269">Exonuclease</keyword>
<evidence type="ECO:0000313" key="9">
    <source>
        <dbReference type="EMBL" id="ROS05204.1"/>
    </source>
</evidence>
<keyword evidence="4" id="KW-0378">Hydrolase</keyword>